<feature type="domain" description="DUF4367" evidence="1">
    <location>
        <begin position="121"/>
        <end position="223"/>
    </location>
</feature>
<dbReference type="STRING" id="645991.Sgly_1453"/>
<dbReference type="RefSeq" id="WP_013624625.1">
    <property type="nucleotide sequence ID" value="NC_015172.1"/>
</dbReference>
<gene>
    <name evidence="2" type="ordered locus">Sgly_1453</name>
</gene>
<dbReference type="Proteomes" id="UP000007488">
    <property type="component" value="Chromosome"/>
</dbReference>
<sequence>MSKIIDDEALYANMPHAERLMLNQIPSENELDHQFSRRFKRKMKVLLKYERRTPTMRKFMRQMKTAAAMLLIVLTLNFGTVMSVEAYRIRFFEFVVDIWEEFTSIVTQSDHNADKDTLIPVSPSYVPEGYSVLEEIQEKYENIIIYTNKNGTEIYYSQELLTQGEVILDSENTEIEKVLIDSQEIYLISDKGVTQLYWHDNNSSYSLIGRLAETELIKMAESIIK</sequence>
<dbReference type="EMBL" id="CP002547">
    <property type="protein sequence ID" value="ADY55755.1"/>
    <property type="molecule type" value="Genomic_DNA"/>
</dbReference>
<dbReference type="Pfam" id="PF14285">
    <property type="entry name" value="DUF4367"/>
    <property type="match status" value="1"/>
</dbReference>
<evidence type="ECO:0000313" key="3">
    <source>
        <dbReference type="Proteomes" id="UP000007488"/>
    </source>
</evidence>
<reference evidence="2 3" key="1">
    <citation type="journal article" date="2011" name="Stand. Genomic Sci.">
        <title>Complete genome sequence of Syntrophobotulus glycolicus type strain (FlGlyR).</title>
        <authorList>
            <person name="Han C."/>
            <person name="Mwirichia R."/>
            <person name="Chertkov O."/>
            <person name="Held B."/>
            <person name="Lapidus A."/>
            <person name="Nolan M."/>
            <person name="Lucas S."/>
            <person name="Hammon N."/>
            <person name="Deshpande S."/>
            <person name="Cheng J.F."/>
            <person name="Tapia R."/>
            <person name="Goodwin L."/>
            <person name="Pitluck S."/>
            <person name="Huntemann M."/>
            <person name="Liolios K."/>
            <person name="Ivanova N."/>
            <person name="Pagani I."/>
            <person name="Mavromatis K."/>
            <person name="Ovchinikova G."/>
            <person name="Pati A."/>
            <person name="Chen A."/>
            <person name="Palaniappan K."/>
            <person name="Land M."/>
            <person name="Hauser L."/>
            <person name="Brambilla E.M."/>
            <person name="Rohde M."/>
            <person name="Spring S."/>
            <person name="Sikorski J."/>
            <person name="Goker M."/>
            <person name="Woyke T."/>
            <person name="Bristow J."/>
            <person name="Eisen J.A."/>
            <person name="Markowitz V."/>
            <person name="Hugenholtz P."/>
            <person name="Kyrpides N.C."/>
            <person name="Klenk H.P."/>
            <person name="Detter J.C."/>
        </authorList>
    </citation>
    <scope>NUCLEOTIDE SEQUENCE [LARGE SCALE GENOMIC DNA]</scope>
    <source>
        <strain evidence="3">DSM 8271 / FlGlyR</strain>
    </source>
</reference>
<evidence type="ECO:0000313" key="2">
    <source>
        <dbReference type="EMBL" id="ADY55755.1"/>
    </source>
</evidence>
<accession>F0SWI9</accession>
<proteinExistence type="predicted"/>
<evidence type="ECO:0000259" key="1">
    <source>
        <dbReference type="Pfam" id="PF14285"/>
    </source>
</evidence>
<keyword evidence="3" id="KW-1185">Reference proteome</keyword>
<name>F0SWI9_SYNGF</name>
<protein>
    <recommendedName>
        <fullName evidence="1">DUF4367 domain-containing protein</fullName>
    </recommendedName>
</protein>
<dbReference type="KEGG" id="sgy:Sgly_1453"/>
<dbReference type="AlphaFoldDB" id="F0SWI9"/>
<organism evidence="2 3">
    <name type="scientific">Syntrophobotulus glycolicus (strain DSM 8271 / FlGlyR)</name>
    <dbReference type="NCBI Taxonomy" id="645991"/>
    <lineage>
        <taxon>Bacteria</taxon>
        <taxon>Bacillati</taxon>
        <taxon>Bacillota</taxon>
        <taxon>Clostridia</taxon>
        <taxon>Eubacteriales</taxon>
        <taxon>Desulfitobacteriaceae</taxon>
        <taxon>Syntrophobotulus</taxon>
    </lineage>
</organism>
<dbReference type="OrthoDB" id="1711094at2"/>
<reference evidence="3" key="2">
    <citation type="submission" date="2011-02" db="EMBL/GenBank/DDBJ databases">
        <title>The complete genome of Syntrophobotulus glycolicus DSM 8271.</title>
        <authorList>
            <person name="Lucas S."/>
            <person name="Copeland A."/>
            <person name="Lapidus A."/>
            <person name="Bruce D."/>
            <person name="Goodwin L."/>
            <person name="Pitluck S."/>
            <person name="Kyrpides N."/>
            <person name="Mavromatis K."/>
            <person name="Pagani I."/>
            <person name="Ivanova N."/>
            <person name="Mikhailova N."/>
            <person name="Chertkov O."/>
            <person name="Held B."/>
            <person name="Detter J.C."/>
            <person name="Tapia R."/>
            <person name="Han C."/>
            <person name="Land M."/>
            <person name="Hauser L."/>
            <person name="Markowitz V."/>
            <person name="Cheng J.-F."/>
            <person name="Hugenholtz P."/>
            <person name="Woyke T."/>
            <person name="Wu D."/>
            <person name="Spring S."/>
            <person name="Schroeder M."/>
            <person name="Brambilla E."/>
            <person name="Klenk H.-P."/>
            <person name="Eisen J.A."/>
        </authorList>
    </citation>
    <scope>NUCLEOTIDE SEQUENCE [LARGE SCALE GENOMIC DNA]</scope>
    <source>
        <strain evidence="3">DSM 8271 / FlGlyR</strain>
    </source>
</reference>
<dbReference type="eggNOG" id="COG2834">
    <property type="taxonomic scope" value="Bacteria"/>
</dbReference>
<dbReference type="InterPro" id="IPR025377">
    <property type="entry name" value="DUF4367"/>
</dbReference>
<dbReference type="HOGENOM" id="CLU_103749_0_0_9"/>